<proteinExistence type="predicted"/>
<accession>A0AAX4JIF1</accession>
<reference evidence="1" key="1">
    <citation type="submission" date="2024-01" db="EMBL/GenBank/DDBJ databases">
        <authorList>
            <person name="Zhu Q."/>
        </authorList>
    </citation>
    <scope>NUCLEOTIDE SEQUENCE</scope>
</reference>
<name>A0AAX4JIF1_9CAUD</name>
<sequence>MAKFLNECKHGDHTYISVFDADAVIIYARSMPQAHQIAIEHFKPKKRDKKLIETKLHIMSMDLMEHVERFANYEGNA</sequence>
<protein>
    <submittedName>
        <fullName evidence="1">Uncharacterized protein</fullName>
    </submittedName>
</protein>
<dbReference type="EMBL" id="PP079243">
    <property type="protein sequence ID" value="WVK89955.1"/>
    <property type="molecule type" value="Genomic_DNA"/>
</dbReference>
<evidence type="ECO:0000313" key="1">
    <source>
        <dbReference type="EMBL" id="WVK89955.1"/>
    </source>
</evidence>
<evidence type="ECO:0000313" key="2">
    <source>
        <dbReference type="Proteomes" id="UP001432380"/>
    </source>
</evidence>
<organism evidence="1 2">
    <name type="scientific">Burkholderia phage vB_BpP_HN02</name>
    <dbReference type="NCBI Taxonomy" id="3116925"/>
    <lineage>
        <taxon>Viruses</taxon>
        <taxon>Duplodnaviria</taxon>
        <taxon>Heunggongvirae</taxon>
        <taxon>Uroviricota</taxon>
        <taxon>Caudoviricetes</taxon>
        <taxon>Schitoviridae</taxon>
    </lineage>
</organism>
<dbReference type="Proteomes" id="UP001432380">
    <property type="component" value="Segment"/>
</dbReference>